<sequence length="141" mass="15727">MSHLVLELRQGDTMIVNGATMRFRNRCRVELVSQARFLFGKQVMQPEDATGLEQELYHALQTAYAGAPEEREHAGHQARTLLTQVGQKRTADRTGIDLVSNAFEAGDFYKALKALKNYMIKEESSNRTANSVHVEGALTSS</sequence>
<proteinExistence type="predicted"/>
<protein>
    <submittedName>
        <fullName evidence="4">Flagellar biosynthesis repressor FlbT</fullName>
    </submittedName>
</protein>
<evidence type="ECO:0000313" key="4">
    <source>
        <dbReference type="EMBL" id="MCQ8239228.1"/>
    </source>
</evidence>
<evidence type="ECO:0000313" key="5">
    <source>
        <dbReference type="Proteomes" id="UP001524547"/>
    </source>
</evidence>
<evidence type="ECO:0000256" key="1">
    <source>
        <dbReference type="ARBA" id="ARBA00022491"/>
    </source>
</evidence>
<keyword evidence="4" id="KW-0969">Cilium</keyword>
<keyword evidence="2" id="KW-1005">Bacterial flagellum biogenesis</keyword>
<dbReference type="Pfam" id="PF07378">
    <property type="entry name" value="FlbT"/>
    <property type="match status" value="1"/>
</dbReference>
<organism evidence="4 5">
    <name type="scientific">Rhizosaccharibacter radicis</name>
    <dbReference type="NCBI Taxonomy" id="2782605"/>
    <lineage>
        <taxon>Bacteria</taxon>
        <taxon>Pseudomonadati</taxon>
        <taxon>Pseudomonadota</taxon>
        <taxon>Alphaproteobacteria</taxon>
        <taxon>Acetobacterales</taxon>
        <taxon>Acetobacteraceae</taxon>
        <taxon>Rhizosaccharibacter</taxon>
    </lineage>
</organism>
<keyword evidence="5" id="KW-1185">Reference proteome</keyword>
<name>A0ABT1VSA6_9PROT</name>
<dbReference type="Proteomes" id="UP001524547">
    <property type="component" value="Unassembled WGS sequence"/>
</dbReference>
<keyword evidence="4" id="KW-0282">Flagellum</keyword>
<comment type="caution">
    <text evidence="4">The sequence shown here is derived from an EMBL/GenBank/DDBJ whole genome shotgun (WGS) entry which is preliminary data.</text>
</comment>
<dbReference type="InterPro" id="IPR009967">
    <property type="entry name" value="Flagellum_FlbT"/>
</dbReference>
<evidence type="ECO:0000256" key="3">
    <source>
        <dbReference type="ARBA" id="ARBA00022884"/>
    </source>
</evidence>
<keyword evidence="1" id="KW-0678">Repressor</keyword>
<dbReference type="RefSeq" id="WP_422917978.1">
    <property type="nucleotide sequence ID" value="NZ_JAMZEJ010000001.1"/>
</dbReference>
<evidence type="ECO:0000256" key="2">
    <source>
        <dbReference type="ARBA" id="ARBA00022795"/>
    </source>
</evidence>
<dbReference type="EMBL" id="JAMZEJ010000001">
    <property type="protein sequence ID" value="MCQ8239228.1"/>
    <property type="molecule type" value="Genomic_DNA"/>
</dbReference>
<keyword evidence="3" id="KW-0694">RNA-binding</keyword>
<reference evidence="4 5" key="1">
    <citation type="submission" date="2022-06" db="EMBL/GenBank/DDBJ databases">
        <title>Rhizosaccharibacter gen. nov. sp. nov. KSS12, endophytic bacteria isolated from sugarcane.</title>
        <authorList>
            <person name="Pitiwittayakul N."/>
        </authorList>
    </citation>
    <scope>NUCLEOTIDE SEQUENCE [LARGE SCALE GENOMIC DNA]</scope>
    <source>
        <strain evidence="4 5">KSS12</strain>
    </source>
</reference>
<gene>
    <name evidence="4" type="ORF">NFI88_00030</name>
</gene>
<keyword evidence="4" id="KW-0966">Cell projection</keyword>
<accession>A0ABT1VSA6</accession>